<keyword evidence="3" id="KW-1185">Reference proteome</keyword>
<dbReference type="Gene3D" id="2.60.120.10">
    <property type="entry name" value="Jelly Rolls"/>
    <property type="match status" value="1"/>
</dbReference>
<dbReference type="SUPFAM" id="SSF51206">
    <property type="entry name" value="cAMP-binding domain-like"/>
    <property type="match status" value="1"/>
</dbReference>
<dbReference type="InterPro" id="IPR014710">
    <property type="entry name" value="RmlC-like_jellyroll"/>
</dbReference>
<dbReference type="RefSeq" id="WP_110345021.1">
    <property type="nucleotide sequence ID" value="NZ_QJHL01000001.1"/>
</dbReference>
<sequence>MEKLKSVLGFGGILTTTAIEEISLLFEKNYFKANEIIQDSNKISNRVGFVENGIVRVYTTDPDDVEVTKYFVRENQFFVDLESYYTNTVNKDAFQAVVNTQAFSISKKTLDELSERIPNFYIFLKSITEAHLLNKIKDNDFLNYGNAKTKYLEFISRYPALAQNVPQQYIASYLKITPQSLSRLRNQIVKSR</sequence>
<dbReference type="Proteomes" id="UP000247681">
    <property type="component" value="Unassembled WGS sequence"/>
</dbReference>
<accession>A0A2V4CJG0</accession>
<evidence type="ECO:0000259" key="1">
    <source>
        <dbReference type="PROSITE" id="PS50042"/>
    </source>
</evidence>
<proteinExistence type="predicted"/>
<dbReference type="InterPro" id="IPR000595">
    <property type="entry name" value="cNMP-bd_dom"/>
</dbReference>
<dbReference type="OrthoDB" id="758145at2"/>
<feature type="domain" description="Cyclic nucleotide-binding" evidence="1">
    <location>
        <begin position="25"/>
        <end position="113"/>
    </location>
</feature>
<evidence type="ECO:0000313" key="2">
    <source>
        <dbReference type="EMBL" id="PXY46004.1"/>
    </source>
</evidence>
<dbReference type="InterPro" id="IPR018490">
    <property type="entry name" value="cNMP-bd_dom_sf"/>
</dbReference>
<comment type="caution">
    <text evidence="2">The sequence shown here is derived from an EMBL/GenBank/DDBJ whole genome shotgun (WGS) entry which is preliminary data.</text>
</comment>
<dbReference type="CDD" id="cd00038">
    <property type="entry name" value="CAP_ED"/>
    <property type="match status" value="1"/>
</dbReference>
<protein>
    <recommendedName>
        <fullName evidence="1">Cyclic nucleotide-binding domain-containing protein</fullName>
    </recommendedName>
</protein>
<gene>
    <name evidence="2" type="ORF">DMB68_02115</name>
</gene>
<name>A0A2V4CJG0_9FLAO</name>
<dbReference type="AlphaFoldDB" id="A0A2V4CJG0"/>
<dbReference type="Pfam" id="PF00027">
    <property type="entry name" value="cNMP_binding"/>
    <property type="match status" value="1"/>
</dbReference>
<dbReference type="EMBL" id="QJHL01000001">
    <property type="protein sequence ID" value="PXY46004.1"/>
    <property type="molecule type" value="Genomic_DNA"/>
</dbReference>
<evidence type="ECO:0000313" key="3">
    <source>
        <dbReference type="Proteomes" id="UP000247681"/>
    </source>
</evidence>
<reference evidence="2 3" key="1">
    <citation type="submission" date="2018-05" db="EMBL/GenBank/DDBJ databases">
        <title>Flavobacterium sp. strain IMCC34758, incomplete genome.</title>
        <authorList>
            <person name="Joung Y."/>
        </authorList>
    </citation>
    <scope>NUCLEOTIDE SEQUENCE [LARGE SCALE GENOMIC DNA]</scope>
    <source>
        <strain evidence="2 3">IMCC34758</strain>
    </source>
</reference>
<dbReference type="PROSITE" id="PS50042">
    <property type="entry name" value="CNMP_BINDING_3"/>
    <property type="match status" value="1"/>
</dbReference>
<organism evidence="2 3">
    <name type="scientific">Flavobacterium hydrophilum</name>
    <dbReference type="NCBI Taxonomy" id="2211445"/>
    <lineage>
        <taxon>Bacteria</taxon>
        <taxon>Pseudomonadati</taxon>
        <taxon>Bacteroidota</taxon>
        <taxon>Flavobacteriia</taxon>
        <taxon>Flavobacteriales</taxon>
        <taxon>Flavobacteriaceae</taxon>
        <taxon>Flavobacterium</taxon>
    </lineage>
</organism>